<comment type="caution">
    <text evidence="1">The sequence shown here is derived from an EMBL/GenBank/DDBJ whole genome shotgun (WGS) entry which is preliminary data.</text>
</comment>
<evidence type="ECO:0000313" key="2">
    <source>
        <dbReference type="Proteomes" id="UP000247755"/>
    </source>
</evidence>
<sequence>MRLRTSAVGTLPYEPDGTDRRVASVPVLNSFQIGKQAVEFSPDHAVAFAHTLFEPGAIQYLDVSIVGADQSGILKFQRSFRHALPSDTEHVGDQLLRHFQFARWQPVETEQQPAAQLLID</sequence>
<dbReference type="Proteomes" id="UP000247755">
    <property type="component" value="Unassembled WGS sequence"/>
</dbReference>
<name>A0A318ITX1_BURPY</name>
<proteinExistence type="predicted"/>
<dbReference type="EMBL" id="QJJY01000003">
    <property type="protein sequence ID" value="PXX38040.1"/>
    <property type="molecule type" value="Genomic_DNA"/>
</dbReference>
<evidence type="ECO:0000313" key="1">
    <source>
        <dbReference type="EMBL" id="PXX38040.1"/>
    </source>
</evidence>
<gene>
    <name evidence="1" type="ORF">NA66_100318</name>
</gene>
<accession>A0A318ITX1</accession>
<dbReference type="AlphaFoldDB" id="A0A318ITX1"/>
<protein>
    <submittedName>
        <fullName evidence="1">Uncharacterized protein</fullName>
    </submittedName>
</protein>
<organism evidence="1 2">
    <name type="scientific">Burkholderia pyrrocinia</name>
    <name type="common">Pseudomonas pyrrocinia</name>
    <dbReference type="NCBI Taxonomy" id="60550"/>
    <lineage>
        <taxon>Bacteria</taxon>
        <taxon>Pseudomonadati</taxon>
        <taxon>Pseudomonadota</taxon>
        <taxon>Betaproteobacteria</taxon>
        <taxon>Burkholderiales</taxon>
        <taxon>Burkholderiaceae</taxon>
        <taxon>Burkholderia</taxon>
        <taxon>Burkholderia cepacia complex</taxon>
    </lineage>
</organism>
<reference evidence="1 2" key="1">
    <citation type="submission" date="2018-05" db="EMBL/GenBank/DDBJ databases">
        <title>Comparative genomics of bacterial root endophytes of switchgrass collected from native prairies over two seasons.</title>
        <authorList>
            <person name="Tang Y."/>
        </authorList>
    </citation>
    <scope>NUCLEOTIDE SEQUENCE [LARGE SCALE GENOMIC DNA]</scope>
    <source>
        <strain evidence="1 2">NFIX32</strain>
    </source>
</reference>